<dbReference type="Proteomes" id="UP001634393">
    <property type="component" value="Unassembled WGS sequence"/>
</dbReference>
<reference evidence="1 2" key="1">
    <citation type="submission" date="2024-12" db="EMBL/GenBank/DDBJ databases">
        <title>The unique morphological basis and parallel evolutionary history of personate flowers in Penstemon.</title>
        <authorList>
            <person name="Depatie T.H."/>
            <person name="Wessinger C.A."/>
        </authorList>
    </citation>
    <scope>NUCLEOTIDE SEQUENCE [LARGE SCALE GENOMIC DNA]</scope>
    <source>
        <strain evidence="1">WTNN_2</strain>
        <tissue evidence="1">Leaf</tissue>
    </source>
</reference>
<proteinExistence type="predicted"/>
<sequence length="120" mass="13453">MMMKRAKIACKLATIQNLMFHLNHHATSTVTSTDRHLSYPLDEYEYSCTNSPAAFPTFHLPFKLNKRKKQSHAPLPEDAVLMAAALEMFNSTAPSPALPGFGRTPMNTKLAITFLYVLLK</sequence>
<gene>
    <name evidence="1" type="ORF">ACJIZ3_020418</name>
</gene>
<protein>
    <submittedName>
        <fullName evidence="1">Uncharacterized protein</fullName>
    </submittedName>
</protein>
<name>A0ABD3SIJ1_9LAMI</name>
<accession>A0ABD3SIJ1</accession>
<dbReference type="EMBL" id="JBJXBP010000006">
    <property type="protein sequence ID" value="KAL3824389.1"/>
    <property type="molecule type" value="Genomic_DNA"/>
</dbReference>
<comment type="caution">
    <text evidence="1">The sequence shown here is derived from an EMBL/GenBank/DDBJ whole genome shotgun (WGS) entry which is preliminary data.</text>
</comment>
<keyword evidence="2" id="KW-1185">Reference proteome</keyword>
<evidence type="ECO:0000313" key="1">
    <source>
        <dbReference type="EMBL" id="KAL3824389.1"/>
    </source>
</evidence>
<dbReference type="AlphaFoldDB" id="A0ABD3SIJ1"/>
<organism evidence="1 2">
    <name type="scientific">Penstemon smallii</name>
    <dbReference type="NCBI Taxonomy" id="265156"/>
    <lineage>
        <taxon>Eukaryota</taxon>
        <taxon>Viridiplantae</taxon>
        <taxon>Streptophyta</taxon>
        <taxon>Embryophyta</taxon>
        <taxon>Tracheophyta</taxon>
        <taxon>Spermatophyta</taxon>
        <taxon>Magnoliopsida</taxon>
        <taxon>eudicotyledons</taxon>
        <taxon>Gunneridae</taxon>
        <taxon>Pentapetalae</taxon>
        <taxon>asterids</taxon>
        <taxon>lamiids</taxon>
        <taxon>Lamiales</taxon>
        <taxon>Plantaginaceae</taxon>
        <taxon>Cheloneae</taxon>
        <taxon>Penstemon</taxon>
    </lineage>
</organism>
<evidence type="ECO:0000313" key="2">
    <source>
        <dbReference type="Proteomes" id="UP001634393"/>
    </source>
</evidence>